<dbReference type="Proteomes" id="UP001174997">
    <property type="component" value="Unassembled WGS sequence"/>
</dbReference>
<reference evidence="1" key="1">
    <citation type="submission" date="2023-06" db="EMBL/GenBank/DDBJ databases">
        <title>Genome-scale phylogeny and comparative genomics of the fungal order Sordariales.</title>
        <authorList>
            <consortium name="Lawrence Berkeley National Laboratory"/>
            <person name="Hensen N."/>
            <person name="Bonometti L."/>
            <person name="Westerberg I."/>
            <person name="Brannstrom I.O."/>
            <person name="Guillou S."/>
            <person name="Cros-Aarteil S."/>
            <person name="Calhoun S."/>
            <person name="Haridas S."/>
            <person name="Kuo A."/>
            <person name="Mondo S."/>
            <person name="Pangilinan J."/>
            <person name="Riley R."/>
            <person name="Labutti K."/>
            <person name="Andreopoulos B."/>
            <person name="Lipzen A."/>
            <person name="Chen C."/>
            <person name="Yanf M."/>
            <person name="Daum C."/>
            <person name="Ng V."/>
            <person name="Clum A."/>
            <person name="Steindorff A."/>
            <person name="Ohm R."/>
            <person name="Martin F."/>
            <person name="Silar P."/>
            <person name="Natvig D."/>
            <person name="Lalanne C."/>
            <person name="Gautier V."/>
            <person name="Ament-Velasquez S.L."/>
            <person name="Kruys A."/>
            <person name="Hutchinson M.I."/>
            <person name="Powell A.J."/>
            <person name="Barry K."/>
            <person name="Miller A.N."/>
            <person name="Grigoriev I.V."/>
            <person name="Debuchy R."/>
            <person name="Gladieux P."/>
            <person name="Thoren M.H."/>
            <person name="Johannesson H."/>
        </authorList>
    </citation>
    <scope>NUCLEOTIDE SEQUENCE</scope>
    <source>
        <strain evidence="1">CBS 307.81</strain>
    </source>
</reference>
<dbReference type="AlphaFoldDB" id="A0AA39Z8V4"/>
<name>A0AA39Z8V4_9PEZI</name>
<organism evidence="1 2">
    <name type="scientific">Cercophora samala</name>
    <dbReference type="NCBI Taxonomy" id="330535"/>
    <lineage>
        <taxon>Eukaryota</taxon>
        <taxon>Fungi</taxon>
        <taxon>Dikarya</taxon>
        <taxon>Ascomycota</taxon>
        <taxon>Pezizomycotina</taxon>
        <taxon>Sordariomycetes</taxon>
        <taxon>Sordariomycetidae</taxon>
        <taxon>Sordariales</taxon>
        <taxon>Lasiosphaeriaceae</taxon>
        <taxon>Cercophora</taxon>
    </lineage>
</organism>
<protein>
    <submittedName>
        <fullName evidence="1">Uncharacterized protein</fullName>
    </submittedName>
</protein>
<accession>A0AA39Z8V4</accession>
<evidence type="ECO:0000313" key="1">
    <source>
        <dbReference type="EMBL" id="KAK0665704.1"/>
    </source>
</evidence>
<gene>
    <name evidence="1" type="ORF">QBC41DRAFT_327421</name>
</gene>
<dbReference type="EMBL" id="JAULSY010000104">
    <property type="protein sequence ID" value="KAK0665704.1"/>
    <property type="molecule type" value="Genomic_DNA"/>
</dbReference>
<comment type="caution">
    <text evidence="1">The sequence shown here is derived from an EMBL/GenBank/DDBJ whole genome shotgun (WGS) entry which is preliminary data.</text>
</comment>
<keyword evidence="2" id="KW-1185">Reference proteome</keyword>
<proteinExistence type="predicted"/>
<sequence>MVVVVAMMMIKRRRRWWCCYWGWRHSWAGVVGIRGGRGRTGWWSHRRWSRPTKKMIPRTRTHCRFPRAFFGRRTRHDAGGYLERYS</sequence>
<evidence type="ECO:0000313" key="2">
    <source>
        <dbReference type="Proteomes" id="UP001174997"/>
    </source>
</evidence>